<keyword evidence="1" id="KW-0732">Signal</keyword>
<comment type="caution">
    <text evidence="2">The sequence shown here is derived from an EMBL/GenBank/DDBJ whole genome shotgun (WGS) entry which is preliminary data.</text>
</comment>
<dbReference type="Proteomes" id="UP000249046">
    <property type="component" value="Unassembled WGS sequence"/>
</dbReference>
<accession>A0A2W5KAE0</accession>
<evidence type="ECO:0000256" key="1">
    <source>
        <dbReference type="SAM" id="SignalP"/>
    </source>
</evidence>
<dbReference type="AlphaFoldDB" id="A0A2W5KAE0"/>
<sequence length="313" mass="32990">MRLRLVMAGALAFAAASADAQPTIEVGFDASASMLTDRERADISAHLVAAGRVWTAALGIARPVTIDVRVGIAAIATANGASAATAAVGVVAGRDTYEQGAVYELRTSIDVNGAQTDAVVNIGLAYLRDELWFDPDPLMRVAPVPADRTDAMSVFLHEWGHVLAYNGWSDPTSGEPPAGYWSTFDRWMLPGAPTLFAAPASSSSWGSAPDLTTGNNKHWGNADTTAVAPRAARPVQWRDGAPVPWMVCELPLSRDAPPSGDATPRGGGLLDQLMNGVVFYRGTRYGLSALDRALLLDVGLLEERVFASGFDPG</sequence>
<feature type="signal peptide" evidence="1">
    <location>
        <begin position="1"/>
        <end position="20"/>
    </location>
</feature>
<evidence type="ECO:0000313" key="3">
    <source>
        <dbReference type="Proteomes" id="UP000249046"/>
    </source>
</evidence>
<name>A0A2W5KAE0_9GAMM</name>
<organism evidence="2 3">
    <name type="scientific">Rhodanobacter denitrificans</name>
    <dbReference type="NCBI Taxonomy" id="666685"/>
    <lineage>
        <taxon>Bacteria</taxon>
        <taxon>Pseudomonadati</taxon>
        <taxon>Pseudomonadota</taxon>
        <taxon>Gammaproteobacteria</taxon>
        <taxon>Lysobacterales</taxon>
        <taxon>Rhodanobacteraceae</taxon>
        <taxon>Rhodanobacter</taxon>
    </lineage>
</organism>
<protein>
    <submittedName>
        <fullName evidence="2">Uncharacterized protein</fullName>
    </submittedName>
</protein>
<evidence type="ECO:0000313" key="2">
    <source>
        <dbReference type="EMBL" id="PZQ12015.1"/>
    </source>
</evidence>
<feature type="chain" id="PRO_5016115509" evidence="1">
    <location>
        <begin position="21"/>
        <end position="313"/>
    </location>
</feature>
<reference evidence="2 3" key="1">
    <citation type="submission" date="2017-08" db="EMBL/GenBank/DDBJ databases">
        <title>Infants hospitalized years apart are colonized by the same room-sourced microbial strains.</title>
        <authorList>
            <person name="Brooks B."/>
            <person name="Olm M.R."/>
            <person name="Firek B.A."/>
            <person name="Baker R."/>
            <person name="Thomas B.C."/>
            <person name="Morowitz M.J."/>
            <person name="Banfield J.F."/>
        </authorList>
    </citation>
    <scope>NUCLEOTIDE SEQUENCE [LARGE SCALE GENOMIC DNA]</scope>
    <source>
        <strain evidence="2">S2_005_003_R2_42</strain>
    </source>
</reference>
<gene>
    <name evidence="2" type="ORF">DI564_13685</name>
</gene>
<dbReference type="EMBL" id="QFPO01000014">
    <property type="protein sequence ID" value="PZQ12015.1"/>
    <property type="molecule type" value="Genomic_DNA"/>
</dbReference>
<proteinExistence type="predicted"/>